<organism evidence="1 2">
    <name type="scientific">Ceraceosorus bombacis</name>
    <dbReference type="NCBI Taxonomy" id="401625"/>
    <lineage>
        <taxon>Eukaryota</taxon>
        <taxon>Fungi</taxon>
        <taxon>Dikarya</taxon>
        <taxon>Basidiomycota</taxon>
        <taxon>Ustilaginomycotina</taxon>
        <taxon>Exobasidiomycetes</taxon>
        <taxon>Ceraceosorales</taxon>
        <taxon>Ceraceosoraceae</taxon>
        <taxon>Ceraceosorus</taxon>
    </lineage>
</organism>
<evidence type="ECO:0000313" key="1">
    <source>
        <dbReference type="EMBL" id="CEG19335.1"/>
    </source>
</evidence>
<name>A0A0P1A3I6_9BASI</name>
<reference evidence="2" key="1">
    <citation type="submission" date="2014-09" db="EMBL/GenBank/DDBJ databases">
        <authorList>
            <person name="Sharma Rahul"/>
            <person name="Thines Marco"/>
        </authorList>
    </citation>
    <scope>NUCLEOTIDE SEQUENCE [LARGE SCALE GENOMIC DNA]</scope>
</reference>
<proteinExistence type="predicted"/>
<sequence length="57" mass="6520">MYNTRAWYCMEAVCPHAGGPLENATLESVEKELEDEARQRDDIGKHEADVEDLVVVW</sequence>
<dbReference type="EMBL" id="CCYA01000219">
    <property type="protein sequence ID" value="CEG19335.1"/>
    <property type="molecule type" value="Genomic_DNA"/>
</dbReference>
<evidence type="ECO:0000313" key="2">
    <source>
        <dbReference type="Proteomes" id="UP000054845"/>
    </source>
</evidence>
<dbReference type="AlphaFoldDB" id="A0A0P1A3I6"/>
<accession>A0A0P1A3I6</accession>
<keyword evidence="2" id="KW-1185">Reference proteome</keyword>
<protein>
    <submittedName>
        <fullName evidence="1">3-OXOACYL-[ACYL-CARRIER-PROTEIN] SYNTHASE-LIKE PROTEIN</fullName>
    </submittedName>
</protein>
<dbReference type="GO" id="GO:0051537">
    <property type="term" value="F:2 iron, 2 sulfur cluster binding"/>
    <property type="evidence" value="ECO:0007669"/>
    <property type="project" value="InterPro"/>
</dbReference>
<dbReference type="OrthoDB" id="426882at2759"/>
<dbReference type="InterPro" id="IPR036922">
    <property type="entry name" value="Rieske_2Fe-2S_sf"/>
</dbReference>
<dbReference type="Gene3D" id="2.102.10.10">
    <property type="entry name" value="Rieske [2Fe-2S] iron-sulphur domain"/>
    <property type="match status" value="1"/>
</dbReference>
<dbReference type="Proteomes" id="UP000054845">
    <property type="component" value="Unassembled WGS sequence"/>
</dbReference>